<feature type="region of interest" description="Disordered" evidence="1">
    <location>
        <begin position="115"/>
        <end position="151"/>
    </location>
</feature>
<evidence type="ECO:0000313" key="3">
    <source>
        <dbReference type="Proteomes" id="UP001596065"/>
    </source>
</evidence>
<name>A0ABW0WUQ0_STRNO</name>
<keyword evidence="3" id="KW-1185">Reference proteome</keyword>
<reference evidence="3" key="1">
    <citation type="journal article" date="2019" name="Int. J. Syst. Evol. Microbiol.">
        <title>The Global Catalogue of Microorganisms (GCM) 10K type strain sequencing project: providing services to taxonomists for standard genome sequencing and annotation.</title>
        <authorList>
            <consortium name="The Broad Institute Genomics Platform"/>
            <consortium name="The Broad Institute Genome Sequencing Center for Infectious Disease"/>
            <person name="Wu L."/>
            <person name="Ma J."/>
        </authorList>
    </citation>
    <scope>NUCLEOTIDE SEQUENCE [LARGE SCALE GENOMIC DNA]</scope>
    <source>
        <strain evidence="3">KCTC 5701</strain>
    </source>
</reference>
<proteinExistence type="predicted"/>
<organism evidence="2 3">
    <name type="scientific">Streptomyces nogalater</name>
    <dbReference type="NCBI Taxonomy" id="38314"/>
    <lineage>
        <taxon>Bacteria</taxon>
        <taxon>Bacillati</taxon>
        <taxon>Actinomycetota</taxon>
        <taxon>Actinomycetes</taxon>
        <taxon>Kitasatosporales</taxon>
        <taxon>Streptomycetaceae</taxon>
        <taxon>Streptomyces</taxon>
    </lineage>
</organism>
<accession>A0ABW0WUQ0</accession>
<dbReference type="EMBL" id="JBHSOE010000105">
    <property type="protein sequence ID" value="MFC5660604.1"/>
    <property type="molecule type" value="Genomic_DNA"/>
</dbReference>
<comment type="caution">
    <text evidence="2">The sequence shown here is derived from an EMBL/GenBank/DDBJ whole genome shotgun (WGS) entry which is preliminary data.</text>
</comment>
<evidence type="ECO:0000256" key="1">
    <source>
        <dbReference type="SAM" id="MobiDB-lite"/>
    </source>
</evidence>
<gene>
    <name evidence="2" type="ORF">ACFP3J_34700</name>
</gene>
<protein>
    <submittedName>
        <fullName evidence="2">Uncharacterized protein</fullName>
    </submittedName>
</protein>
<dbReference type="Proteomes" id="UP001596065">
    <property type="component" value="Unassembled WGS sequence"/>
</dbReference>
<dbReference type="RefSeq" id="WP_382467037.1">
    <property type="nucleotide sequence ID" value="NZ_BAAASM010000026.1"/>
</dbReference>
<evidence type="ECO:0000313" key="2">
    <source>
        <dbReference type="EMBL" id="MFC5660604.1"/>
    </source>
</evidence>
<sequence length="169" mass="17949">MDSHSPQASQAPRPPHRAHRFHRFQVGPRGLVDPLARHLCAGPRVPLRKARSVFLGRFGTGLPACFVVAGRIRAVGRGARTPAAPPVEWTARDFGMPLPYGVRVNQPDPLVRRIGPPGEPEPIGTATEAPYGQAPPTARRPPRPAGSAPLDRAFIGLLAGAAHGEGDGR</sequence>